<feature type="region of interest" description="Disordered" evidence="5">
    <location>
        <begin position="103"/>
        <end position="154"/>
    </location>
</feature>
<evidence type="ECO:0000313" key="7">
    <source>
        <dbReference type="EMBL" id="KAF2840195.1"/>
    </source>
</evidence>
<evidence type="ECO:0000313" key="8">
    <source>
        <dbReference type="Proteomes" id="UP000799429"/>
    </source>
</evidence>
<dbReference type="GO" id="GO:0003950">
    <property type="term" value="F:NAD+ poly-ADP-ribosyltransferase activity"/>
    <property type="evidence" value="ECO:0007669"/>
    <property type="project" value="InterPro"/>
</dbReference>
<name>A0A9P4VS87_9PEZI</name>
<keyword evidence="4" id="KW-0520">NAD</keyword>
<protein>
    <recommendedName>
        <fullName evidence="6">UBC core domain-containing protein</fullName>
    </recommendedName>
</protein>
<evidence type="ECO:0000256" key="3">
    <source>
        <dbReference type="ARBA" id="ARBA00022695"/>
    </source>
</evidence>
<dbReference type="Gene3D" id="3.90.228.10">
    <property type="match status" value="1"/>
</dbReference>
<dbReference type="InterPro" id="IPR016135">
    <property type="entry name" value="UBQ-conjugating_enzyme/RWD"/>
</dbReference>
<sequence length="1198" mass="134003">MPRKSFIADLKIAIQGVNIPYISNVQKGEDDGQFTFNLAPKEEGLSYTISAIIPDVSDYPSTHDYHVFAEDGAPSSISNVLMGLTRTSGLSVIQLLELVSRSMDSADSRDRDGDTPMPDSQEEGADRSDSESENYGFSDSEEEENRAGNTAPDASTYKYFTSNAPILSSLRSRIRRDLKTAKDAGFKIGHLASLLDGGPCFVTVSCRVAKLGISEEAMHAWQVKPQEYLVLILHYQHGYKPMEMLTGGSKDEVKMRVAIGPTYKPSLGEAIRIFAELSKHTSDITKNSSRSKTEDPYLEDFRETFISKPLNGLLNERLIYLINTRYMGMTWRGAEAFYQEHMGIHTTNSDMLNDKYIIDEQINPAYPSIVNADHIRENNMSHIHSFPLIAMQYMLRHFVRCTEFCLNCHTKLENDLEALKPYVCDSPLCLYQYMSLGFGPSIEHEIIAQPHVVDLLVSFCYASARSLKLKDFPSGLALLVPPPLPPKANYAVPGYYTAPTNGLSVTSLTPSATAGNITQPKVYEMRFDRSRLELIFDTQATCPVSPGSWIVIQLPNSKEPHLHCRVVETTFFPTVKVTGPIPLNTYDPRQHYVGSYGPSNLSAPVEQWPLITPATTPGLVPASFYIYDINFDLMSARQKQDVICDMLDTLPSVQEMRRWLLQNPMKDLQKWVERISPAALGILRWVIASNRACIVQVDDLEVTENAPKNKNAEERVYGMSGWVQFRFAMGAPDKERRFLNSVRQTSARLGLTYPTLFAWHGSSLANWHSIIREGLHFNDIAHGRAFGNGVYHSLQYQTSMGYSNMYSFQSQAYGYIWPNSQLKIKCALALNEIVNAPSEYVSKDPHLVVSQLEWIQTRYLFVQSSETKNFQESRPAIEYKQDPIMRPTGVREPIVIPISAVSKSRRPVTINRVPAPGSAGNFKSKDKGKSKNSGTTNDPIVLDDDDTVNTVIVVNDDYDDDTQSIDTDIEDLEILFEEESAAIGSNASEKAMTDFVPGSLDSSTLQRLEPPAFATIHATKRLTADLKALIKTQETTPLHELGWYVDPELCENLYQWIIELHSFEPHLPLARDMKDRKITSVVLELRFGGDYPMSPPFVRVVRPRFLSFMAGGGGHITAGGALCMELLTNNGWSAVSSIESVLLQVRLAISSLEPRPARLENGPPRDYNVGEAVEAYIRACQAHNWTVPVGFREMVYGG</sequence>
<evidence type="ECO:0000256" key="4">
    <source>
        <dbReference type="ARBA" id="ARBA00023027"/>
    </source>
</evidence>
<dbReference type="OrthoDB" id="109543at2759"/>
<keyword evidence="8" id="KW-1185">Reference proteome</keyword>
<dbReference type="Proteomes" id="UP000799429">
    <property type="component" value="Unassembled WGS sequence"/>
</dbReference>
<proteinExistence type="predicted"/>
<dbReference type="FunFam" id="3.10.110.10:FF:000107">
    <property type="entry name" value="Ubiquitin conjugating enzyme, putative"/>
    <property type="match status" value="1"/>
</dbReference>
<keyword evidence="3" id="KW-0548">Nucleotidyltransferase</keyword>
<dbReference type="SUPFAM" id="SSF54495">
    <property type="entry name" value="UBC-like"/>
    <property type="match status" value="1"/>
</dbReference>
<dbReference type="PANTHER" id="PTHR21328">
    <property type="entry name" value="POLY ADP-RIBOSE POLYMERASE FAMILY, MEMBER PARP"/>
    <property type="match status" value="1"/>
</dbReference>
<dbReference type="GO" id="GO:0016779">
    <property type="term" value="F:nucleotidyltransferase activity"/>
    <property type="evidence" value="ECO:0007669"/>
    <property type="project" value="UniProtKB-KW"/>
</dbReference>
<dbReference type="EMBL" id="MU006093">
    <property type="protein sequence ID" value="KAF2840195.1"/>
    <property type="molecule type" value="Genomic_DNA"/>
</dbReference>
<dbReference type="InterPro" id="IPR012317">
    <property type="entry name" value="Poly(ADP-ribose)pol_cat_dom"/>
</dbReference>
<feature type="domain" description="UBC core" evidence="6">
    <location>
        <begin position="1017"/>
        <end position="1198"/>
    </location>
</feature>
<dbReference type="Pfam" id="PF00644">
    <property type="entry name" value="PARP"/>
    <property type="match status" value="1"/>
</dbReference>
<evidence type="ECO:0000259" key="6">
    <source>
        <dbReference type="PROSITE" id="PS50127"/>
    </source>
</evidence>
<feature type="region of interest" description="Disordered" evidence="5">
    <location>
        <begin position="907"/>
        <end position="942"/>
    </location>
</feature>
<comment type="caution">
    <text evidence="7">The sequence shown here is derived from an EMBL/GenBank/DDBJ whole genome shotgun (WGS) entry which is preliminary data.</text>
</comment>
<dbReference type="InterPro" id="IPR000608">
    <property type="entry name" value="UBC"/>
</dbReference>
<evidence type="ECO:0000256" key="1">
    <source>
        <dbReference type="ARBA" id="ARBA00022676"/>
    </source>
</evidence>
<dbReference type="Gene3D" id="3.10.110.10">
    <property type="entry name" value="Ubiquitin Conjugating Enzyme"/>
    <property type="match status" value="1"/>
</dbReference>
<keyword evidence="1" id="KW-0328">Glycosyltransferase</keyword>
<dbReference type="AlphaFoldDB" id="A0A9P4VS87"/>
<dbReference type="SUPFAM" id="SSF56399">
    <property type="entry name" value="ADP-ribosylation"/>
    <property type="match status" value="1"/>
</dbReference>
<feature type="compositionally biased region" description="Basic and acidic residues" evidence="5">
    <location>
        <begin position="104"/>
        <end position="114"/>
    </location>
</feature>
<dbReference type="InterPro" id="IPR051838">
    <property type="entry name" value="ARTD_PARP"/>
</dbReference>
<evidence type="ECO:0000256" key="5">
    <source>
        <dbReference type="SAM" id="MobiDB-lite"/>
    </source>
</evidence>
<accession>A0A9P4VS87</accession>
<gene>
    <name evidence="7" type="ORF">M501DRAFT_1002497</name>
</gene>
<keyword evidence="2" id="KW-0808">Transferase</keyword>
<dbReference type="PROSITE" id="PS50127">
    <property type="entry name" value="UBC_2"/>
    <property type="match status" value="1"/>
</dbReference>
<evidence type="ECO:0000256" key="2">
    <source>
        <dbReference type="ARBA" id="ARBA00022679"/>
    </source>
</evidence>
<dbReference type="CDD" id="cd23802">
    <property type="entry name" value="UBCc_UBE2Q"/>
    <property type="match status" value="1"/>
</dbReference>
<reference evidence="7" key="1">
    <citation type="journal article" date="2020" name="Stud. Mycol.">
        <title>101 Dothideomycetes genomes: a test case for predicting lifestyles and emergence of pathogens.</title>
        <authorList>
            <person name="Haridas S."/>
            <person name="Albert R."/>
            <person name="Binder M."/>
            <person name="Bloem J."/>
            <person name="Labutti K."/>
            <person name="Salamov A."/>
            <person name="Andreopoulos B."/>
            <person name="Baker S."/>
            <person name="Barry K."/>
            <person name="Bills G."/>
            <person name="Bluhm B."/>
            <person name="Cannon C."/>
            <person name="Castanera R."/>
            <person name="Culley D."/>
            <person name="Daum C."/>
            <person name="Ezra D."/>
            <person name="Gonzalez J."/>
            <person name="Henrissat B."/>
            <person name="Kuo A."/>
            <person name="Liang C."/>
            <person name="Lipzen A."/>
            <person name="Lutzoni F."/>
            <person name="Magnuson J."/>
            <person name="Mondo S."/>
            <person name="Nolan M."/>
            <person name="Ohm R."/>
            <person name="Pangilinan J."/>
            <person name="Park H.-J."/>
            <person name="Ramirez L."/>
            <person name="Alfaro M."/>
            <person name="Sun H."/>
            <person name="Tritt A."/>
            <person name="Yoshinaga Y."/>
            <person name="Zwiers L.-H."/>
            <person name="Turgeon B."/>
            <person name="Goodwin S."/>
            <person name="Spatafora J."/>
            <person name="Crous P."/>
            <person name="Grigoriev I."/>
        </authorList>
    </citation>
    <scope>NUCLEOTIDE SEQUENCE</scope>
    <source>
        <strain evidence="7">CBS 101060</strain>
    </source>
</reference>
<organism evidence="7 8">
    <name type="scientific">Patellaria atrata CBS 101060</name>
    <dbReference type="NCBI Taxonomy" id="1346257"/>
    <lineage>
        <taxon>Eukaryota</taxon>
        <taxon>Fungi</taxon>
        <taxon>Dikarya</taxon>
        <taxon>Ascomycota</taxon>
        <taxon>Pezizomycotina</taxon>
        <taxon>Dothideomycetes</taxon>
        <taxon>Dothideomycetes incertae sedis</taxon>
        <taxon>Patellariales</taxon>
        <taxon>Patellariaceae</taxon>
        <taxon>Patellaria</taxon>
    </lineage>
</organism>